<evidence type="ECO:0000313" key="1">
    <source>
        <dbReference type="EMBL" id="OMJ83810.1"/>
    </source>
</evidence>
<reference evidence="1 2" key="1">
    <citation type="submission" date="2016-11" db="EMBL/GenBank/DDBJ databases">
        <title>The macronuclear genome of Stentor coeruleus: a giant cell with tiny introns.</title>
        <authorList>
            <person name="Slabodnick M."/>
            <person name="Ruby J.G."/>
            <person name="Reiff S.B."/>
            <person name="Swart E.C."/>
            <person name="Gosai S."/>
            <person name="Prabakaran S."/>
            <person name="Witkowska E."/>
            <person name="Larue G.E."/>
            <person name="Fisher S."/>
            <person name="Freeman R.M."/>
            <person name="Gunawardena J."/>
            <person name="Chu W."/>
            <person name="Stover N.A."/>
            <person name="Gregory B.D."/>
            <person name="Nowacki M."/>
            <person name="Derisi J."/>
            <person name="Roy S.W."/>
            <person name="Marshall W.F."/>
            <person name="Sood P."/>
        </authorList>
    </citation>
    <scope>NUCLEOTIDE SEQUENCE [LARGE SCALE GENOMIC DNA]</scope>
    <source>
        <strain evidence="1">WM001</strain>
    </source>
</reference>
<organism evidence="1 2">
    <name type="scientific">Stentor coeruleus</name>
    <dbReference type="NCBI Taxonomy" id="5963"/>
    <lineage>
        <taxon>Eukaryota</taxon>
        <taxon>Sar</taxon>
        <taxon>Alveolata</taxon>
        <taxon>Ciliophora</taxon>
        <taxon>Postciliodesmatophora</taxon>
        <taxon>Heterotrichea</taxon>
        <taxon>Heterotrichida</taxon>
        <taxon>Stentoridae</taxon>
        <taxon>Stentor</taxon>
    </lineage>
</organism>
<accession>A0A1R2C4A4</accession>
<dbReference type="AlphaFoldDB" id="A0A1R2C4A4"/>
<dbReference type="EMBL" id="MPUH01000291">
    <property type="protein sequence ID" value="OMJ83810.1"/>
    <property type="molecule type" value="Genomic_DNA"/>
</dbReference>
<comment type="caution">
    <text evidence="1">The sequence shown here is derived from an EMBL/GenBank/DDBJ whole genome shotgun (WGS) entry which is preliminary data.</text>
</comment>
<protein>
    <submittedName>
        <fullName evidence="1">Uncharacterized protein</fullName>
    </submittedName>
</protein>
<name>A0A1R2C4A4_9CILI</name>
<gene>
    <name evidence="1" type="ORF">SteCoe_15220</name>
</gene>
<proteinExistence type="predicted"/>
<sequence>MNFNFNDTRKKTYKHELSQISKVSLFIKSTIEEHKNIKNLENTVVHFLMKIVVCLVENAQIEKALKGRRAMV</sequence>
<dbReference type="Proteomes" id="UP000187209">
    <property type="component" value="Unassembled WGS sequence"/>
</dbReference>
<keyword evidence="2" id="KW-1185">Reference proteome</keyword>
<evidence type="ECO:0000313" key="2">
    <source>
        <dbReference type="Proteomes" id="UP000187209"/>
    </source>
</evidence>